<evidence type="ECO:0000313" key="5">
    <source>
        <dbReference type="Proteomes" id="UP001432128"/>
    </source>
</evidence>
<dbReference type="Gene3D" id="3.40.50.720">
    <property type="entry name" value="NAD(P)-binding Rossmann-like Domain"/>
    <property type="match status" value="1"/>
</dbReference>
<dbReference type="InterPro" id="IPR020904">
    <property type="entry name" value="Sc_DH/Rdtase_CS"/>
</dbReference>
<dbReference type="KEGG" id="whr:OG579_13320"/>
<dbReference type="PROSITE" id="PS00061">
    <property type="entry name" value="ADH_SHORT"/>
    <property type="match status" value="1"/>
</dbReference>
<dbReference type="GO" id="GO:0047560">
    <property type="term" value="F:3-dehydrosphinganine reductase activity"/>
    <property type="evidence" value="ECO:0007669"/>
    <property type="project" value="TreeGrafter"/>
</dbReference>
<feature type="domain" description="Ketoreductase" evidence="3">
    <location>
        <begin position="12"/>
        <end position="191"/>
    </location>
</feature>
<organism evidence="4 5">
    <name type="scientific">Williamsia herbipolensis</name>
    <dbReference type="NCBI Taxonomy" id="1603258"/>
    <lineage>
        <taxon>Bacteria</taxon>
        <taxon>Bacillati</taxon>
        <taxon>Actinomycetota</taxon>
        <taxon>Actinomycetes</taxon>
        <taxon>Mycobacteriales</taxon>
        <taxon>Nocardiaceae</taxon>
        <taxon>Williamsia</taxon>
    </lineage>
</organism>
<gene>
    <name evidence="4" type="ORF">OG579_13320</name>
</gene>
<dbReference type="Proteomes" id="UP001432128">
    <property type="component" value="Chromosome"/>
</dbReference>
<dbReference type="PRINTS" id="PR00080">
    <property type="entry name" value="SDRFAMILY"/>
</dbReference>
<dbReference type="PANTHER" id="PTHR43550:SF3">
    <property type="entry name" value="3-KETODIHYDROSPHINGOSINE REDUCTASE"/>
    <property type="match status" value="1"/>
</dbReference>
<evidence type="ECO:0000313" key="4">
    <source>
        <dbReference type="EMBL" id="WUM18716.1"/>
    </source>
</evidence>
<dbReference type="GO" id="GO:0006666">
    <property type="term" value="P:3-keto-sphinganine metabolic process"/>
    <property type="evidence" value="ECO:0007669"/>
    <property type="project" value="TreeGrafter"/>
</dbReference>
<evidence type="ECO:0000256" key="1">
    <source>
        <dbReference type="ARBA" id="ARBA00006484"/>
    </source>
</evidence>
<name>A0AAU4JY64_9NOCA</name>
<dbReference type="SUPFAM" id="SSF51735">
    <property type="entry name" value="NAD(P)-binding Rossmann-fold domains"/>
    <property type="match status" value="1"/>
</dbReference>
<dbReference type="InterPro" id="IPR057326">
    <property type="entry name" value="KR_dom"/>
</dbReference>
<keyword evidence="5" id="KW-1185">Reference proteome</keyword>
<dbReference type="PANTHER" id="PTHR43550">
    <property type="entry name" value="3-KETODIHYDROSPHINGOSINE REDUCTASE"/>
    <property type="match status" value="1"/>
</dbReference>
<dbReference type="InterPro" id="IPR036291">
    <property type="entry name" value="NAD(P)-bd_dom_sf"/>
</dbReference>
<dbReference type="GO" id="GO:0030148">
    <property type="term" value="P:sphingolipid biosynthetic process"/>
    <property type="evidence" value="ECO:0007669"/>
    <property type="project" value="TreeGrafter"/>
</dbReference>
<dbReference type="InterPro" id="IPR002347">
    <property type="entry name" value="SDR_fam"/>
</dbReference>
<accession>A0AAU4JY64</accession>
<dbReference type="Pfam" id="PF00106">
    <property type="entry name" value="adh_short"/>
    <property type="match status" value="1"/>
</dbReference>
<dbReference type="AlphaFoldDB" id="A0AAU4JY64"/>
<dbReference type="PRINTS" id="PR00081">
    <property type="entry name" value="GDHRDH"/>
</dbReference>
<evidence type="ECO:0000259" key="3">
    <source>
        <dbReference type="SMART" id="SM00822"/>
    </source>
</evidence>
<reference evidence="4 5" key="1">
    <citation type="submission" date="2022-10" db="EMBL/GenBank/DDBJ databases">
        <title>The complete genomes of actinobacterial strains from the NBC collection.</title>
        <authorList>
            <person name="Joergensen T.S."/>
            <person name="Alvarez Arevalo M."/>
            <person name="Sterndorff E.B."/>
            <person name="Faurdal D."/>
            <person name="Vuksanovic O."/>
            <person name="Mourched A.-S."/>
            <person name="Charusanti P."/>
            <person name="Shaw S."/>
            <person name="Blin K."/>
            <person name="Weber T."/>
        </authorList>
    </citation>
    <scope>NUCLEOTIDE SEQUENCE [LARGE SCALE GENOMIC DNA]</scope>
    <source>
        <strain evidence="4 5">NBC_00319</strain>
    </source>
</reference>
<dbReference type="GO" id="GO:0016020">
    <property type="term" value="C:membrane"/>
    <property type="evidence" value="ECO:0007669"/>
    <property type="project" value="GOC"/>
</dbReference>
<dbReference type="RefSeq" id="WP_328856309.1">
    <property type="nucleotide sequence ID" value="NZ_CP108021.1"/>
</dbReference>
<sequence>MSGVGSWVRAGRHAVVTGGSSGLGLEISRQLVGRGVGVTLLARDEAKLATAAQALRAQVADAAVRTRSVDVSDPDAVVDAFAGLAADHPIDVLINSAGIMREGYFETLPAAAFTDVMDINFFGTVNAIRAVLPHLPHPGGRIVNIASLAGLTGVFGYTPYCAAKHALVGFTNALRFEMEPQGIGVHLICPGEFDSPLVEALDATRTPENRAHTLTIPKVPVETIARETVAALDSGRDQVIPGRVPALVSTGQRLLPAAGKLVGRRKVAQVYRGPGHP</sequence>
<protein>
    <submittedName>
        <fullName evidence="4">SDR family NAD(P)-dependent oxidoreductase</fullName>
    </submittedName>
</protein>
<evidence type="ECO:0000256" key="2">
    <source>
        <dbReference type="RuleBase" id="RU000363"/>
    </source>
</evidence>
<dbReference type="EMBL" id="CP108021">
    <property type="protein sequence ID" value="WUM18716.1"/>
    <property type="molecule type" value="Genomic_DNA"/>
</dbReference>
<dbReference type="SMART" id="SM00822">
    <property type="entry name" value="PKS_KR"/>
    <property type="match status" value="1"/>
</dbReference>
<comment type="similarity">
    <text evidence="1 2">Belongs to the short-chain dehydrogenases/reductases (SDR) family.</text>
</comment>
<proteinExistence type="inferred from homology"/>